<sequence length="111" mass="12369">MGRTKLDADNRKLSQDYLLEQISCFSATEEGNEGIVVYADSEDKLIEEITDQHFSADIIVALDIFLLNGKTIKALKNDRVRGVLLFYNASATDGKMSARFSEDAACPNEQF</sequence>
<evidence type="ECO:0000259" key="1">
    <source>
        <dbReference type="Pfam" id="PF18266"/>
    </source>
</evidence>
<gene>
    <name evidence="2" type="ORF">GPUH_LOCUS19877</name>
</gene>
<dbReference type="InterPro" id="IPR041084">
    <property type="entry name" value="Ncstrn_small"/>
</dbReference>
<name>A0A183EFY6_9BILA</name>
<keyword evidence="3" id="KW-1185">Reference proteome</keyword>
<dbReference type="Proteomes" id="UP000271098">
    <property type="component" value="Unassembled WGS sequence"/>
</dbReference>
<proteinExistence type="predicted"/>
<feature type="domain" description="Nicastrin small lobe" evidence="1">
    <location>
        <begin position="26"/>
        <end position="111"/>
    </location>
</feature>
<protein>
    <submittedName>
        <fullName evidence="4">Ncstrn_small domain-containing protein</fullName>
    </submittedName>
</protein>
<dbReference type="OrthoDB" id="755951at2759"/>
<organism evidence="4">
    <name type="scientific">Gongylonema pulchrum</name>
    <dbReference type="NCBI Taxonomy" id="637853"/>
    <lineage>
        <taxon>Eukaryota</taxon>
        <taxon>Metazoa</taxon>
        <taxon>Ecdysozoa</taxon>
        <taxon>Nematoda</taxon>
        <taxon>Chromadorea</taxon>
        <taxon>Rhabditida</taxon>
        <taxon>Spirurina</taxon>
        <taxon>Spiruromorpha</taxon>
        <taxon>Spiruroidea</taxon>
        <taxon>Gongylonematidae</taxon>
        <taxon>Gongylonema</taxon>
    </lineage>
</organism>
<dbReference type="AlphaFoldDB" id="A0A183EFY6"/>
<accession>A0A183EFY6</accession>
<dbReference type="EMBL" id="UYRT01089331">
    <property type="protein sequence ID" value="VDN34792.1"/>
    <property type="molecule type" value="Genomic_DNA"/>
</dbReference>
<evidence type="ECO:0000313" key="3">
    <source>
        <dbReference type="Proteomes" id="UP000271098"/>
    </source>
</evidence>
<reference evidence="2 3" key="2">
    <citation type="submission" date="2018-11" db="EMBL/GenBank/DDBJ databases">
        <authorList>
            <consortium name="Pathogen Informatics"/>
        </authorList>
    </citation>
    <scope>NUCLEOTIDE SEQUENCE [LARGE SCALE GENOMIC DNA]</scope>
</reference>
<reference evidence="4" key="1">
    <citation type="submission" date="2016-06" db="UniProtKB">
        <authorList>
            <consortium name="WormBaseParasite"/>
        </authorList>
    </citation>
    <scope>IDENTIFICATION</scope>
</reference>
<dbReference type="WBParaSite" id="GPUH_0001990201-mRNA-1">
    <property type="protein sequence ID" value="GPUH_0001990201-mRNA-1"/>
    <property type="gene ID" value="GPUH_0001990201"/>
</dbReference>
<evidence type="ECO:0000313" key="2">
    <source>
        <dbReference type="EMBL" id="VDN34792.1"/>
    </source>
</evidence>
<dbReference type="Pfam" id="PF18266">
    <property type="entry name" value="Ncstrn_small"/>
    <property type="match status" value="1"/>
</dbReference>
<evidence type="ECO:0000313" key="4">
    <source>
        <dbReference type="WBParaSite" id="GPUH_0001990201-mRNA-1"/>
    </source>
</evidence>